<organism evidence="1 2">
    <name type="scientific">Demequina litorisediminis</name>
    <dbReference type="NCBI Taxonomy" id="1849022"/>
    <lineage>
        <taxon>Bacteria</taxon>
        <taxon>Bacillati</taxon>
        <taxon>Actinomycetota</taxon>
        <taxon>Actinomycetes</taxon>
        <taxon>Micrococcales</taxon>
        <taxon>Demequinaceae</taxon>
        <taxon>Demequina</taxon>
    </lineage>
</organism>
<comment type="caution">
    <text evidence="1">The sequence shown here is derived from an EMBL/GenBank/DDBJ whole genome shotgun (WGS) entry which is preliminary data.</text>
</comment>
<dbReference type="EMBL" id="BSUN01000001">
    <property type="protein sequence ID" value="GMA36265.1"/>
    <property type="molecule type" value="Genomic_DNA"/>
</dbReference>
<accession>A0ABQ6IEK0</accession>
<evidence type="ECO:0000313" key="1">
    <source>
        <dbReference type="EMBL" id="GMA36265.1"/>
    </source>
</evidence>
<keyword evidence="2" id="KW-1185">Reference proteome</keyword>
<proteinExistence type="predicted"/>
<name>A0ABQ6IEK0_9MICO</name>
<evidence type="ECO:0008006" key="3">
    <source>
        <dbReference type="Google" id="ProtNLM"/>
    </source>
</evidence>
<gene>
    <name evidence="1" type="ORF">GCM10025876_24690</name>
</gene>
<protein>
    <recommendedName>
        <fullName evidence="3">Transposase</fullName>
    </recommendedName>
</protein>
<evidence type="ECO:0000313" key="2">
    <source>
        <dbReference type="Proteomes" id="UP001157125"/>
    </source>
</evidence>
<dbReference type="Proteomes" id="UP001157125">
    <property type="component" value="Unassembled WGS sequence"/>
</dbReference>
<reference evidence="2" key="1">
    <citation type="journal article" date="2019" name="Int. J. Syst. Evol. Microbiol.">
        <title>The Global Catalogue of Microorganisms (GCM) 10K type strain sequencing project: providing services to taxonomists for standard genome sequencing and annotation.</title>
        <authorList>
            <consortium name="The Broad Institute Genomics Platform"/>
            <consortium name="The Broad Institute Genome Sequencing Center for Infectious Disease"/>
            <person name="Wu L."/>
            <person name="Ma J."/>
        </authorList>
    </citation>
    <scope>NUCLEOTIDE SEQUENCE [LARGE SCALE GENOMIC DNA]</scope>
    <source>
        <strain evidence="2">NBRC 112299</strain>
    </source>
</reference>
<sequence>MRVHRRADLFHARFHVGNELAQRTTVIGLREALALQQAAFGEHRVGVQEAVRGDEARREGSAATWPSPRRTRAVVDLPTATEPAMPITYGVRRADSPRKALVAE</sequence>